<evidence type="ECO:0000256" key="6">
    <source>
        <dbReference type="ARBA" id="ARBA00022676"/>
    </source>
</evidence>
<organism evidence="15 16">
    <name type="scientific">Cyprinodon variegatus</name>
    <name type="common">Sheepshead minnow</name>
    <dbReference type="NCBI Taxonomy" id="28743"/>
    <lineage>
        <taxon>Eukaryota</taxon>
        <taxon>Metazoa</taxon>
        <taxon>Chordata</taxon>
        <taxon>Craniata</taxon>
        <taxon>Vertebrata</taxon>
        <taxon>Euteleostomi</taxon>
        <taxon>Actinopterygii</taxon>
        <taxon>Neopterygii</taxon>
        <taxon>Teleostei</taxon>
        <taxon>Neoteleostei</taxon>
        <taxon>Acanthomorphata</taxon>
        <taxon>Ovalentaria</taxon>
        <taxon>Atherinomorphae</taxon>
        <taxon>Cyprinodontiformes</taxon>
        <taxon>Cyprinodontidae</taxon>
        <taxon>Cyprinodon</taxon>
    </lineage>
</organism>
<keyword evidence="16" id="KW-1185">Reference proteome</keyword>
<keyword evidence="8 13" id="KW-0663">Pyridoxal phosphate</keyword>
<dbReference type="GO" id="GO:0030170">
    <property type="term" value="F:pyridoxal phosphate binding"/>
    <property type="evidence" value="ECO:0007669"/>
    <property type="project" value="InterPro"/>
</dbReference>
<comment type="catalytic activity">
    <reaction evidence="10">
        <text>[(1-&gt;4)-alpha-D-glucosyl](n) + phosphate = [(1-&gt;4)-alpha-D-glucosyl](n-1) + alpha-D-glucose 1-phosphate</text>
        <dbReference type="Rhea" id="RHEA:41732"/>
        <dbReference type="Rhea" id="RHEA-COMP:9584"/>
        <dbReference type="Rhea" id="RHEA-COMP:9586"/>
        <dbReference type="ChEBI" id="CHEBI:15444"/>
        <dbReference type="ChEBI" id="CHEBI:43474"/>
        <dbReference type="ChEBI" id="CHEBI:58601"/>
        <dbReference type="EC" id="2.4.1.1"/>
    </reaction>
    <physiologicalReaction direction="left-to-right" evidence="10">
        <dbReference type="Rhea" id="RHEA:41733"/>
    </physiologicalReaction>
</comment>
<dbReference type="Gene3D" id="3.40.50.2000">
    <property type="entry name" value="Glycogen Phosphorylase B"/>
    <property type="match status" value="2"/>
</dbReference>
<dbReference type="GO" id="GO:0005980">
    <property type="term" value="P:glycogen catabolic process"/>
    <property type="evidence" value="ECO:0007669"/>
    <property type="project" value="TreeGrafter"/>
</dbReference>
<evidence type="ECO:0000256" key="14">
    <source>
        <dbReference type="RuleBase" id="RU000587"/>
    </source>
</evidence>
<dbReference type="GO" id="GO:0005737">
    <property type="term" value="C:cytoplasm"/>
    <property type="evidence" value="ECO:0007669"/>
    <property type="project" value="TreeGrafter"/>
</dbReference>
<evidence type="ECO:0000256" key="13">
    <source>
        <dbReference type="PIRSR" id="PIRSR000460-1"/>
    </source>
</evidence>
<keyword evidence="9 14" id="KW-0119">Carbohydrate metabolism</keyword>
<dbReference type="STRING" id="28743.ENSCVAP00000005053"/>
<sequence length="898" mass="102856">MNNSLRRRILHENCGCCSIPLYFTLLGRVEAFLAAADLTTCTGATMATPLTDQEKRKQISIRGIVGVENVAELKKGFNRHLHFTLVKDRNIATPRDYYFALAHTVRDHLVGRWIRTQQFYYEADPKRVYYLSLEFYMGRTLQNTMINLGLQNACDEAIYQLGLDMEELEEIEEDAGLGNGGLGRLAACFLDSMATLGLAAYGYGIRYEYGIFNQKIRDGWQVEEADDWLRHGNPWEKARPEYMLPVHFYGRVEETRDGPKWVDTQVVLAMPYDTPIPGYMNNTVNTMRLWSARAPNDFNLKDFNVGDYIEAVLDRNLAENISRVLYPNDNFFEGKELRLKQEYFVVAATLQDIIRRFKTTKKESLKRTCFDGFPDKVAIQLNDTHPAMAIPELMRIFVDIEKLDWDTAWDLTRRTFAYTNHTILPEALERWPVELLENLLPRHLQIIYQINQAHLDKIAALFPKDIDKLRKMSLIEEDGCKRVNMAHLCIVGSHAVNGVAQIHSNIIKTQVFKDFSDLEPGKFQNKTNGITPRRWLLLCNPGLAELIAEVIGEDYVKDLSQLKKLNDFVDDVAFIRDVSKVKQDNKLKFAQYLENEYRVKINPSSMFDVHVKRIHEYKRQLLNCLHIITLYNRIRKNPNAPFVPRTVIIGGKAAPGYHMAKLIIKLITSVADVVNNDPVVGSKLKVIFLENYRVSLAEKVIPATDLSEQISTAGTEASGTGNMKFMLNGALTIGTMDGANVEMAEEAGEENLFIFGMRVEDVAEMDKKGYDAMSYYDKIPELKQVMDQIASGFFSPKNPELFKDLTNMLFKHDRFKVFADFEDYIKCQEKVSKLYQNPVEWTKMVIKNIAATGKFSSDRTITEYATEVWGMEPTDLKIPPPSEPREAIEETVKALKKM</sequence>
<evidence type="ECO:0000256" key="5">
    <source>
        <dbReference type="ARBA" id="ARBA00022600"/>
    </source>
</evidence>
<dbReference type="PROSITE" id="PS00102">
    <property type="entry name" value="PHOSPHORYLASE"/>
    <property type="match status" value="1"/>
</dbReference>
<comment type="cofactor">
    <cofactor evidence="1 14">
        <name>pyridoxal 5'-phosphate</name>
        <dbReference type="ChEBI" id="CHEBI:597326"/>
    </cofactor>
</comment>
<keyword evidence="4" id="KW-0597">Phosphoprotein</keyword>
<dbReference type="NCBIfam" id="TIGR02093">
    <property type="entry name" value="P_ylase"/>
    <property type="match status" value="1"/>
</dbReference>
<reference evidence="15" key="1">
    <citation type="submission" date="2025-08" db="UniProtKB">
        <authorList>
            <consortium name="Ensembl"/>
        </authorList>
    </citation>
    <scope>IDENTIFICATION</scope>
</reference>
<evidence type="ECO:0000256" key="11">
    <source>
        <dbReference type="ARBA" id="ARBA00037413"/>
    </source>
</evidence>
<evidence type="ECO:0000256" key="8">
    <source>
        <dbReference type="ARBA" id="ARBA00022898"/>
    </source>
</evidence>
<evidence type="ECO:0000256" key="1">
    <source>
        <dbReference type="ARBA" id="ARBA00001933"/>
    </source>
</evidence>
<dbReference type="PANTHER" id="PTHR11468:SF3">
    <property type="entry name" value="GLYCOGEN PHOSPHORYLASE, LIVER FORM"/>
    <property type="match status" value="1"/>
</dbReference>
<evidence type="ECO:0000313" key="16">
    <source>
        <dbReference type="Proteomes" id="UP000265020"/>
    </source>
</evidence>
<dbReference type="FunFam" id="3.40.50.2000:FF:000153">
    <property type="entry name" value="Alpha-1,4 glucan phosphorylase"/>
    <property type="match status" value="1"/>
</dbReference>
<comment type="function">
    <text evidence="11 14">Allosteric enzyme that catalyzes the rate-limiting step in glycogen catabolism, the phosphorolytic cleavage of glycogen to produce glucose-1-phosphate, and plays a central role in maintaining cellular and organismal glucose homeostasis.</text>
</comment>
<dbReference type="FunFam" id="3.40.50.2000:FF:000197">
    <property type="entry name" value="Alpha-1,4 glucan phosphorylase"/>
    <property type="match status" value="1"/>
</dbReference>
<evidence type="ECO:0000256" key="10">
    <source>
        <dbReference type="ARBA" id="ARBA00036074"/>
    </source>
</evidence>
<evidence type="ECO:0000313" key="15">
    <source>
        <dbReference type="Ensembl" id="ENSCVAP00000005053.1"/>
    </source>
</evidence>
<dbReference type="OMA" id="HCACSVA"/>
<dbReference type="PANTHER" id="PTHR11468">
    <property type="entry name" value="GLYCOGEN PHOSPHORYLASE"/>
    <property type="match status" value="1"/>
</dbReference>
<evidence type="ECO:0000256" key="12">
    <source>
        <dbReference type="ARBA" id="ARBA00046783"/>
    </source>
</evidence>
<keyword evidence="6 14" id="KW-0328">Glycosyltransferase</keyword>
<dbReference type="GeneTree" id="ENSGT00950000183148"/>
<reference evidence="15" key="2">
    <citation type="submission" date="2025-09" db="UniProtKB">
        <authorList>
            <consortium name="Ensembl"/>
        </authorList>
    </citation>
    <scope>IDENTIFICATION</scope>
</reference>
<feature type="modified residue" description="N6-(pyridoxal phosphate)lysine" evidence="13">
    <location>
        <position position="724"/>
    </location>
</feature>
<dbReference type="InterPro" id="IPR000811">
    <property type="entry name" value="Glyco_trans_35"/>
</dbReference>
<dbReference type="EC" id="2.4.1.1" evidence="14"/>
<evidence type="ECO:0000256" key="3">
    <source>
        <dbReference type="ARBA" id="ARBA00022533"/>
    </source>
</evidence>
<dbReference type="PIRSF" id="PIRSF000460">
    <property type="entry name" value="Pprylas_GlgP"/>
    <property type="match status" value="1"/>
</dbReference>
<keyword evidence="7 14" id="KW-0808">Transferase</keyword>
<evidence type="ECO:0000256" key="4">
    <source>
        <dbReference type="ARBA" id="ARBA00022553"/>
    </source>
</evidence>
<dbReference type="Proteomes" id="UP000265020">
    <property type="component" value="Unassembled WGS sequence"/>
</dbReference>
<keyword evidence="3" id="KW-0021">Allosteric enzyme</keyword>
<dbReference type="AlphaFoldDB" id="A0A3Q2CIL7"/>
<dbReference type="Ensembl" id="ENSCVAT00000007320.1">
    <property type="protein sequence ID" value="ENSCVAP00000005053.1"/>
    <property type="gene ID" value="ENSCVAG00000006414.1"/>
</dbReference>
<evidence type="ECO:0000256" key="2">
    <source>
        <dbReference type="ARBA" id="ARBA00006047"/>
    </source>
</evidence>
<dbReference type="CDD" id="cd04300">
    <property type="entry name" value="GT35_Glycogen_Phosphorylase"/>
    <property type="match status" value="1"/>
</dbReference>
<dbReference type="Pfam" id="PF00343">
    <property type="entry name" value="Phosphorylase"/>
    <property type="match status" value="1"/>
</dbReference>
<keyword evidence="5" id="KW-0321">Glycogen metabolism</keyword>
<protein>
    <recommendedName>
        <fullName evidence="14">Alpha-1,4 glucan phosphorylase</fullName>
        <ecNumber evidence="14">2.4.1.1</ecNumber>
    </recommendedName>
</protein>
<accession>A0A3Q2CIL7</accession>
<dbReference type="SUPFAM" id="SSF53756">
    <property type="entry name" value="UDP-Glycosyltransferase/glycogen phosphorylase"/>
    <property type="match status" value="1"/>
</dbReference>
<dbReference type="InterPro" id="IPR035090">
    <property type="entry name" value="Pyridoxal_P_attach_site"/>
</dbReference>
<dbReference type="GO" id="GO:0008184">
    <property type="term" value="F:glycogen phosphorylase activity"/>
    <property type="evidence" value="ECO:0007669"/>
    <property type="project" value="InterPro"/>
</dbReference>
<comment type="similarity">
    <text evidence="2 14">Belongs to the glycogen phosphorylase family.</text>
</comment>
<dbReference type="InterPro" id="IPR011833">
    <property type="entry name" value="Glycg_phsphrylas"/>
</dbReference>
<dbReference type="FunFam" id="3.40.50.2000:FF:000005">
    <property type="entry name" value="Alpha-1,4 glucan phosphorylase"/>
    <property type="match status" value="1"/>
</dbReference>
<name>A0A3Q2CIL7_CYPVA</name>
<evidence type="ECO:0000256" key="7">
    <source>
        <dbReference type="ARBA" id="ARBA00022679"/>
    </source>
</evidence>
<evidence type="ECO:0000256" key="9">
    <source>
        <dbReference type="ARBA" id="ARBA00023277"/>
    </source>
</evidence>
<comment type="subunit">
    <text evidence="12">Homodimer; enzymatically active. Interacts with PPP1R3B; recruits the phosphatase PP1 which dephosphorylates and inactivates PYGL/glycogen phosphorylase.</text>
</comment>
<proteinExistence type="inferred from homology"/>